<feature type="compositionally biased region" description="Basic and acidic residues" evidence="1">
    <location>
        <begin position="41"/>
        <end position="53"/>
    </location>
</feature>
<evidence type="ECO:0000256" key="1">
    <source>
        <dbReference type="SAM" id="MobiDB-lite"/>
    </source>
</evidence>
<evidence type="ECO:0000313" key="2">
    <source>
        <dbReference type="EMBL" id="MFC5973183.1"/>
    </source>
</evidence>
<proteinExistence type="predicted"/>
<protein>
    <recommendedName>
        <fullName evidence="4">Small CPxCG-related zinc finger protein</fullName>
    </recommendedName>
</protein>
<evidence type="ECO:0008006" key="4">
    <source>
        <dbReference type="Google" id="ProtNLM"/>
    </source>
</evidence>
<dbReference type="Pfam" id="PF24444">
    <property type="entry name" value="DUF7563"/>
    <property type="match status" value="1"/>
</dbReference>
<accession>A0ABD5RS09</accession>
<keyword evidence="3" id="KW-1185">Reference proteome</keyword>
<dbReference type="EMBL" id="JBHSQH010000001">
    <property type="protein sequence ID" value="MFC5973183.1"/>
    <property type="molecule type" value="Genomic_DNA"/>
</dbReference>
<dbReference type="AlphaFoldDB" id="A0ABD5RS09"/>
<organism evidence="2 3">
    <name type="scientific">Halomarina salina</name>
    <dbReference type="NCBI Taxonomy" id="1872699"/>
    <lineage>
        <taxon>Archaea</taxon>
        <taxon>Methanobacteriati</taxon>
        <taxon>Methanobacteriota</taxon>
        <taxon>Stenosarchaea group</taxon>
        <taxon>Halobacteria</taxon>
        <taxon>Halobacteriales</taxon>
        <taxon>Natronomonadaceae</taxon>
        <taxon>Halomarina</taxon>
    </lineage>
</organism>
<feature type="region of interest" description="Disordered" evidence="1">
    <location>
        <begin position="33"/>
        <end position="53"/>
    </location>
</feature>
<dbReference type="Proteomes" id="UP001596099">
    <property type="component" value="Unassembled WGS sequence"/>
</dbReference>
<evidence type="ECO:0000313" key="3">
    <source>
        <dbReference type="Proteomes" id="UP001596099"/>
    </source>
</evidence>
<sequence>MPHCDNCNNHVSRRFQTVFADDEGNLLACPSCSPNAGIAESSRDRSSRGESAE</sequence>
<comment type="caution">
    <text evidence="2">The sequence shown here is derived from an EMBL/GenBank/DDBJ whole genome shotgun (WGS) entry which is preliminary data.</text>
</comment>
<reference evidence="2 3" key="1">
    <citation type="journal article" date="2019" name="Int. J. Syst. Evol. Microbiol.">
        <title>The Global Catalogue of Microorganisms (GCM) 10K type strain sequencing project: providing services to taxonomists for standard genome sequencing and annotation.</title>
        <authorList>
            <consortium name="The Broad Institute Genomics Platform"/>
            <consortium name="The Broad Institute Genome Sequencing Center for Infectious Disease"/>
            <person name="Wu L."/>
            <person name="Ma J."/>
        </authorList>
    </citation>
    <scope>NUCLEOTIDE SEQUENCE [LARGE SCALE GENOMIC DNA]</scope>
    <source>
        <strain evidence="2 3">CGMCC 1.12543</strain>
    </source>
</reference>
<name>A0ABD5RS09_9EURY</name>
<gene>
    <name evidence="2" type="ORF">ACFPYI_17765</name>
</gene>
<dbReference type="InterPro" id="IPR055985">
    <property type="entry name" value="DUF7563"/>
</dbReference>
<dbReference type="RefSeq" id="WP_247417426.1">
    <property type="nucleotide sequence ID" value="NZ_JALLGW010000001.1"/>
</dbReference>